<keyword evidence="2" id="KW-0560">Oxidoreductase</keyword>
<dbReference type="PANTHER" id="PTHR10204:SF34">
    <property type="entry name" value="NAD(P)H DEHYDROGENASE [QUINONE] 1 ISOFORM 1"/>
    <property type="match status" value="1"/>
</dbReference>
<dbReference type="EMBL" id="JACHOO010000003">
    <property type="protein sequence ID" value="MBB5752511.1"/>
    <property type="molecule type" value="Genomic_DNA"/>
</dbReference>
<dbReference type="GO" id="GO:0003955">
    <property type="term" value="F:NAD(P)H dehydrogenase (quinone) activity"/>
    <property type="evidence" value="ECO:0007669"/>
    <property type="project" value="TreeGrafter"/>
</dbReference>
<evidence type="ECO:0000259" key="3">
    <source>
        <dbReference type="Pfam" id="PF02525"/>
    </source>
</evidence>
<comment type="caution">
    <text evidence="4">The sequence shown here is derived from an EMBL/GenBank/DDBJ whole genome shotgun (WGS) entry which is preliminary data.</text>
</comment>
<evidence type="ECO:0000313" key="4">
    <source>
        <dbReference type="EMBL" id="MBB5752511.1"/>
    </source>
</evidence>
<comment type="similarity">
    <text evidence="1">Belongs to the NAD(P)H dehydrogenase (quinone) family.</text>
</comment>
<name>A0A7W9CVX2_9HYPH</name>
<evidence type="ECO:0000256" key="2">
    <source>
        <dbReference type="ARBA" id="ARBA00023002"/>
    </source>
</evidence>
<gene>
    <name evidence="4" type="ORF">GGQ63_001565</name>
</gene>
<dbReference type="PANTHER" id="PTHR10204">
    <property type="entry name" value="NAD P H OXIDOREDUCTASE-RELATED"/>
    <property type="match status" value="1"/>
</dbReference>
<dbReference type="Gene3D" id="3.40.50.360">
    <property type="match status" value="1"/>
</dbReference>
<evidence type="ECO:0000256" key="1">
    <source>
        <dbReference type="ARBA" id="ARBA00006252"/>
    </source>
</evidence>
<organism evidence="4 5">
    <name type="scientific">Prosthecomicrobium pneumaticum</name>
    <dbReference type="NCBI Taxonomy" id="81895"/>
    <lineage>
        <taxon>Bacteria</taxon>
        <taxon>Pseudomonadati</taxon>
        <taxon>Pseudomonadota</taxon>
        <taxon>Alphaproteobacteria</taxon>
        <taxon>Hyphomicrobiales</taxon>
        <taxon>Kaistiaceae</taxon>
        <taxon>Prosthecomicrobium</taxon>
    </lineage>
</organism>
<dbReference type="AlphaFoldDB" id="A0A7W9CVX2"/>
<dbReference type="RefSeq" id="WP_183854381.1">
    <property type="nucleotide sequence ID" value="NZ_JACHOO010000003.1"/>
</dbReference>
<dbReference type="SUPFAM" id="SSF52218">
    <property type="entry name" value="Flavoproteins"/>
    <property type="match status" value="1"/>
</dbReference>
<proteinExistence type="inferred from homology"/>
<evidence type="ECO:0000313" key="5">
    <source>
        <dbReference type="Proteomes" id="UP000523821"/>
    </source>
</evidence>
<dbReference type="Pfam" id="PF02525">
    <property type="entry name" value="Flavodoxin_2"/>
    <property type="match status" value="1"/>
</dbReference>
<sequence>MRTLVVYAHPVPESFNAAVRDTVVESLSGAGHEVRLLDLYASGFDPVMSAEERRLYHERDVNVRPVAEHVALIQWAEAMVFVYPTWWYGPPAMLKGWLERVWVPHVTFIMPTETTGIRPNMQHVRRLAVVTTCGASWLMSKFVGEPGRKIILRGIRLLCHPRCSTRYLAHYKMDTSTKKSRAAYLAKVAKAMARL</sequence>
<feature type="domain" description="Flavodoxin-like fold" evidence="3">
    <location>
        <begin position="1"/>
        <end position="136"/>
    </location>
</feature>
<dbReference type="Proteomes" id="UP000523821">
    <property type="component" value="Unassembled WGS sequence"/>
</dbReference>
<dbReference type="InterPro" id="IPR003680">
    <property type="entry name" value="Flavodoxin_fold"/>
</dbReference>
<dbReference type="InterPro" id="IPR051545">
    <property type="entry name" value="NAD(P)H_dehydrogenase_qn"/>
</dbReference>
<protein>
    <submittedName>
        <fullName evidence="4">Putative NADPH-quinone reductase</fullName>
    </submittedName>
</protein>
<keyword evidence="5" id="KW-1185">Reference proteome</keyword>
<dbReference type="InterPro" id="IPR029039">
    <property type="entry name" value="Flavoprotein-like_sf"/>
</dbReference>
<reference evidence="4 5" key="1">
    <citation type="submission" date="2020-08" db="EMBL/GenBank/DDBJ databases">
        <title>Genomic Encyclopedia of Type Strains, Phase IV (KMG-IV): sequencing the most valuable type-strain genomes for metagenomic binning, comparative biology and taxonomic classification.</title>
        <authorList>
            <person name="Goeker M."/>
        </authorList>
    </citation>
    <scope>NUCLEOTIDE SEQUENCE [LARGE SCALE GENOMIC DNA]</scope>
    <source>
        <strain evidence="4 5">DSM 16268</strain>
    </source>
</reference>
<accession>A0A7W9CVX2</accession>
<dbReference type="GO" id="GO:0005829">
    <property type="term" value="C:cytosol"/>
    <property type="evidence" value="ECO:0007669"/>
    <property type="project" value="TreeGrafter"/>
</dbReference>